<protein>
    <submittedName>
        <fullName evidence="1">Uncharacterized protein</fullName>
    </submittedName>
</protein>
<evidence type="ECO:0000313" key="2">
    <source>
        <dbReference type="Proteomes" id="UP001642360"/>
    </source>
</evidence>
<dbReference type="EMBL" id="CAUOFW020003325">
    <property type="protein sequence ID" value="CAK9159250.1"/>
    <property type="molecule type" value="Genomic_DNA"/>
</dbReference>
<accession>A0ABC8SQU0</accession>
<dbReference type="Proteomes" id="UP001642360">
    <property type="component" value="Unassembled WGS sequence"/>
</dbReference>
<dbReference type="AlphaFoldDB" id="A0ABC8SQU0"/>
<sequence length="192" mass="20518">MKRASVGERKGDGALWATCRWLCQWRWGIVRGTQGVARGIKGIVGTPKMLLEAPKEMQGTARGATGDTQGAARAPKALLEAPKKMRRDSMKRASITWCPRWRLLNGKEKGGSRQGDETAVASGVGLGSTEAGWDRCDPKEFGSSEWRWGIVRGTQGVARGIKGIVGTPKMLLEAPKEMQGTARGAQGAAGEA</sequence>
<organism evidence="1 2">
    <name type="scientific">Ilex paraguariensis</name>
    <name type="common">yerba mate</name>
    <dbReference type="NCBI Taxonomy" id="185542"/>
    <lineage>
        <taxon>Eukaryota</taxon>
        <taxon>Viridiplantae</taxon>
        <taxon>Streptophyta</taxon>
        <taxon>Embryophyta</taxon>
        <taxon>Tracheophyta</taxon>
        <taxon>Spermatophyta</taxon>
        <taxon>Magnoliopsida</taxon>
        <taxon>eudicotyledons</taxon>
        <taxon>Gunneridae</taxon>
        <taxon>Pentapetalae</taxon>
        <taxon>asterids</taxon>
        <taxon>campanulids</taxon>
        <taxon>Aquifoliales</taxon>
        <taxon>Aquifoliaceae</taxon>
        <taxon>Ilex</taxon>
    </lineage>
</organism>
<name>A0ABC8SQU0_9AQUA</name>
<proteinExistence type="predicted"/>
<keyword evidence="2" id="KW-1185">Reference proteome</keyword>
<comment type="caution">
    <text evidence="1">The sequence shown here is derived from an EMBL/GenBank/DDBJ whole genome shotgun (WGS) entry which is preliminary data.</text>
</comment>
<evidence type="ECO:0000313" key="1">
    <source>
        <dbReference type="EMBL" id="CAK9159250.1"/>
    </source>
</evidence>
<gene>
    <name evidence="1" type="ORF">ILEXP_LOCUS27946</name>
</gene>
<reference evidence="1 2" key="1">
    <citation type="submission" date="2024-02" db="EMBL/GenBank/DDBJ databases">
        <authorList>
            <person name="Vignale AGUSTIN F."/>
            <person name="Sosa J E."/>
            <person name="Modenutti C."/>
        </authorList>
    </citation>
    <scope>NUCLEOTIDE SEQUENCE [LARGE SCALE GENOMIC DNA]</scope>
</reference>